<feature type="binding site" evidence="8">
    <location>
        <position position="118"/>
    </location>
    <ligand>
        <name>Zn(2+)</name>
        <dbReference type="ChEBI" id="CHEBI:29105"/>
    </ligand>
</feature>
<evidence type="ECO:0000313" key="11">
    <source>
        <dbReference type="Proteomes" id="UP000055060"/>
    </source>
</evidence>
<dbReference type="STRING" id="360412.LARV_01502"/>
<dbReference type="GO" id="GO:0006046">
    <property type="term" value="P:N-acetylglucosamine catabolic process"/>
    <property type="evidence" value="ECO:0007669"/>
    <property type="project" value="TreeGrafter"/>
</dbReference>
<comment type="cofactor">
    <cofactor evidence="8">
        <name>a divalent metal cation</name>
        <dbReference type="ChEBI" id="CHEBI:60240"/>
    </cofactor>
    <text evidence="8">Binds 1 divalent metal cation per subunit.</text>
</comment>
<dbReference type="Pfam" id="PF01979">
    <property type="entry name" value="Amidohydro_1"/>
    <property type="match status" value="1"/>
</dbReference>
<dbReference type="GO" id="GO:0046872">
    <property type="term" value="F:metal ion binding"/>
    <property type="evidence" value="ECO:0007669"/>
    <property type="project" value="UniProtKB-KW"/>
</dbReference>
<feature type="active site" description="Proton donor/acceptor" evidence="6">
    <location>
        <position position="261"/>
    </location>
</feature>
<evidence type="ECO:0000256" key="7">
    <source>
        <dbReference type="PIRSR" id="PIRSR038994-2"/>
    </source>
</evidence>
<evidence type="ECO:0000256" key="2">
    <source>
        <dbReference type="ARBA" id="ARBA00022723"/>
    </source>
</evidence>
<proteinExistence type="inferred from homology"/>
<comment type="similarity">
    <text evidence="1 5">Belongs to the metallo-dependent hydrolases superfamily. NagA family.</text>
</comment>
<name>A0A0S7BGS0_9CHLR</name>
<feature type="binding site" evidence="7">
    <location>
        <begin position="206"/>
        <end position="207"/>
    </location>
    <ligand>
        <name>substrate</name>
    </ligand>
</feature>
<keyword evidence="11" id="KW-1185">Reference proteome</keyword>
<dbReference type="InterPro" id="IPR003764">
    <property type="entry name" value="GlcNAc_6-P_deAcase"/>
</dbReference>
<dbReference type="InterPro" id="IPR032466">
    <property type="entry name" value="Metal_Hydrolase"/>
</dbReference>
<dbReference type="PIRSF" id="PIRSF038994">
    <property type="entry name" value="NagA"/>
    <property type="match status" value="1"/>
</dbReference>
<evidence type="ECO:0000256" key="1">
    <source>
        <dbReference type="ARBA" id="ARBA00010716"/>
    </source>
</evidence>
<evidence type="ECO:0000256" key="4">
    <source>
        <dbReference type="ARBA" id="ARBA00023277"/>
    </source>
</evidence>
<evidence type="ECO:0000256" key="5">
    <source>
        <dbReference type="PIRNR" id="PIRNR038994"/>
    </source>
</evidence>
<dbReference type="SUPFAM" id="SSF51338">
    <property type="entry name" value="Composite domain of metallo-dependent hydrolases"/>
    <property type="match status" value="1"/>
</dbReference>
<dbReference type="Gene3D" id="3.20.20.140">
    <property type="entry name" value="Metal-dependent hydrolases"/>
    <property type="match status" value="1"/>
</dbReference>
<feature type="binding site" evidence="7">
    <location>
        <position position="129"/>
    </location>
    <ligand>
        <name>substrate</name>
    </ligand>
</feature>
<accession>A0A0S7BGS0</accession>
<evidence type="ECO:0000256" key="6">
    <source>
        <dbReference type="PIRSR" id="PIRSR038994-1"/>
    </source>
</evidence>
<dbReference type="PANTHER" id="PTHR11113:SF14">
    <property type="entry name" value="N-ACETYLGLUCOSAMINE-6-PHOSPHATE DEACETYLASE"/>
    <property type="match status" value="1"/>
</dbReference>
<dbReference type="Gene3D" id="2.30.40.10">
    <property type="entry name" value="Urease, subunit C, domain 1"/>
    <property type="match status" value="1"/>
</dbReference>
<dbReference type="RefSeq" id="WP_201785895.1">
    <property type="nucleotide sequence ID" value="NZ_DF967972.1"/>
</dbReference>
<dbReference type="CDD" id="cd00854">
    <property type="entry name" value="NagA"/>
    <property type="match status" value="1"/>
</dbReference>
<dbReference type="AlphaFoldDB" id="A0A0S7BGS0"/>
<dbReference type="Proteomes" id="UP000055060">
    <property type="component" value="Unassembled WGS sequence"/>
</dbReference>
<evidence type="ECO:0000313" key="10">
    <source>
        <dbReference type="EMBL" id="GAP13747.1"/>
    </source>
</evidence>
<dbReference type="NCBIfam" id="TIGR00221">
    <property type="entry name" value="nagA"/>
    <property type="match status" value="1"/>
</dbReference>
<gene>
    <name evidence="10" type="ORF">LARV_01502</name>
</gene>
<reference evidence="10" key="1">
    <citation type="submission" date="2015-07" db="EMBL/GenBank/DDBJ databases">
        <title>Draft Genome Sequences of Anaerolinea thermolimosa IMO-1, Bellilinea caldifistulae GOMI-1, Leptolinea tardivitalis YMTK-2, Levilinea saccharolytica KIBI-1,Longilinea arvoryzae KOME-1, Previously Described as Members of the Anaerolineaceae (Chloroflexi).</title>
        <authorList>
            <person name="Sekiguchi Y."/>
            <person name="Ohashi A."/>
            <person name="Matsuura N."/>
            <person name="Tourlousse M.D."/>
        </authorList>
    </citation>
    <scope>NUCLEOTIDE SEQUENCE [LARGE SCALE GENOMIC DNA]</scope>
    <source>
        <strain evidence="10">KOME-1</strain>
    </source>
</reference>
<dbReference type="InterPro" id="IPR011059">
    <property type="entry name" value="Metal-dep_hydrolase_composite"/>
</dbReference>
<dbReference type="GO" id="GO:0008448">
    <property type="term" value="F:N-acetylglucosamine-6-phosphate deacetylase activity"/>
    <property type="evidence" value="ECO:0007669"/>
    <property type="project" value="InterPro"/>
</dbReference>
<dbReference type="InterPro" id="IPR006680">
    <property type="entry name" value="Amidohydro-rel"/>
</dbReference>
<evidence type="ECO:0000259" key="9">
    <source>
        <dbReference type="Pfam" id="PF01979"/>
    </source>
</evidence>
<feature type="binding site" evidence="7">
    <location>
        <position position="214"/>
    </location>
    <ligand>
        <name>substrate</name>
    </ligand>
</feature>
<feature type="domain" description="Amidohydrolase-related" evidence="9">
    <location>
        <begin position="41"/>
        <end position="366"/>
    </location>
</feature>
<evidence type="ECO:0000256" key="8">
    <source>
        <dbReference type="PIRSR" id="PIRSR038994-3"/>
    </source>
</evidence>
<feature type="binding site" evidence="8">
    <location>
        <position position="203"/>
    </location>
    <ligand>
        <name>Zn(2+)</name>
        <dbReference type="ChEBI" id="CHEBI:29105"/>
    </ligand>
</feature>
<dbReference type="SUPFAM" id="SSF51556">
    <property type="entry name" value="Metallo-dependent hydrolases"/>
    <property type="match status" value="1"/>
</dbReference>
<feature type="binding site" evidence="8">
    <location>
        <position position="182"/>
    </location>
    <ligand>
        <name>Zn(2+)</name>
        <dbReference type="ChEBI" id="CHEBI:29105"/>
    </ligand>
</feature>
<sequence>MIDRPGQAVLAMDGVIQAVTDEAALACPPDARVIDGRGATLAPGFIDMQVNGGFGMDFTIRPESIWQVGRLLTRYGVTTFLPTIITAPLEAYARAQKVMTAGHPAGYLGAEPLGLHMEGPFLSPGKKGAHNPVYLRLPSPDLVKDWTLRNGVRLVTLAPELPGALPTIESLVGQGVLVSAGHSLADQKETEAGIAAGIRWGTHLFNAMPALEHRAANLTGVLLTDDRVGFGLIADGIHVDPLMIKLAWRAKGGRGLVLVTDAMAALGLSAGVSRLADFDVIVDETSARLADGTLAGSILTEDTALRNLMRFTGCSLAEALAALTTAPAARLGLTDRGQIKPGLRADFVLLDEKLQVAATLVGGELVYERGASPESSI</sequence>
<keyword evidence="2 8" id="KW-0479">Metal-binding</keyword>
<protein>
    <submittedName>
        <fullName evidence="10">N-acetylglucosamine 6-phosphate deacetylase</fullName>
    </submittedName>
</protein>
<evidence type="ECO:0000256" key="3">
    <source>
        <dbReference type="ARBA" id="ARBA00022801"/>
    </source>
</evidence>
<keyword evidence="4 5" id="KW-0119">Carbohydrate metabolism</keyword>
<feature type="binding site" evidence="7">
    <location>
        <begin position="294"/>
        <end position="296"/>
    </location>
    <ligand>
        <name>substrate</name>
    </ligand>
</feature>
<dbReference type="PANTHER" id="PTHR11113">
    <property type="entry name" value="N-ACETYLGLUCOSAMINE-6-PHOSPHATE DEACETYLASE"/>
    <property type="match status" value="1"/>
</dbReference>
<keyword evidence="3 5" id="KW-0378">Hydrolase</keyword>
<feature type="binding site" evidence="7">
    <location>
        <position position="238"/>
    </location>
    <ligand>
        <name>substrate</name>
    </ligand>
</feature>
<dbReference type="EMBL" id="DF967972">
    <property type="protein sequence ID" value="GAP13747.1"/>
    <property type="molecule type" value="Genomic_DNA"/>
</dbReference>
<organism evidence="10">
    <name type="scientific">Longilinea arvoryzae</name>
    <dbReference type="NCBI Taxonomy" id="360412"/>
    <lineage>
        <taxon>Bacteria</taxon>
        <taxon>Bacillati</taxon>
        <taxon>Chloroflexota</taxon>
        <taxon>Anaerolineae</taxon>
        <taxon>Anaerolineales</taxon>
        <taxon>Anaerolineaceae</taxon>
        <taxon>Longilinea</taxon>
    </lineage>
</organism>